<dbReference type="Proteomes" id="UP001245370">
    <property type="component" value="Unassembled WGS sequence"/>
</dbReference>
<sequence length="106" mass="11382">MAYDPARDPMRGLAASLSSPTRLMSRVTPSDSDELPAYAKALWVFVPEEVSGGVATVRITPVGADDAIRIDVRALPGLQPLPPCQVRRVWATGTSAGIDIYALFDR</sequence>
<accession>A0A9W6CP67</accession>
<evidence type="ECO:0000313" key="1">
    <source>
        <dbReference type="EMBL" id="GLI22762.1"/>
    </source>
</evidence>
<evidence type="ECO:0000313" key="2">
    <source>
        <dbReference type="EMBL" id="MDR6334044.1"/>
    </source>
</evidence>
<dbReference type="GeneID" id="95763222"/>
<dbReference type="AlphaFoldDB" id="A0A9W6CP67"/>
<dbReference type="RefSeq" id="WP_229643241.1">
    <property type="nucleotide sequence ID" value="NZ_BSDO01000003.1"/>
</dbReference>
<proteinExistence type="predicted"/>
<reference evidence="2 4" key="2">
    <citation type="submission" date="2023-07" db="EMBL/GenBank/DDBJ databases">
        <title>Genomic Encyclopedia of Type Strains, Phase IV (KMG-IV): sequencing the most valuable type-strain genomes for metagenomic binning, comparative biology and taxonomic classification.</title>
        <authorList>
            <person name="Goeker M."/>
        </authorList>
    </citation>
    <scope>NUCLEOTIDE SEQUENCE [LARGE SCALE GENOMIC DNA]</scope>
    <source>
        <strain evidence="2 4">DSM 338</strain>
    </source>
</reference>
<dbReference type="EMBL" id="BSDO01000003">
    <property type="protein sequence ID" value="GLI22762.1"/>
    <property type="molecule type" value="Genomic_DNA"/>
</dbReference>
<name>A0A9W6CP67_XANFL</name>
<evidence type="ECO:0000313" key="4">
    <source>
        <dbReference type="Proteomes" id="UP001245370"/>
    </source>
</evidence>
<dbReference type="Proteomes" id="UP001144397">
    <property type="component" value="Unassembled WGS sequence"/>
</dbReference>
<organism evidence="1 3">
    <name type="scientific">Xanthobacter flavus</name>
    <dbReference type="NCBI Taxonomy" id="281"/>
    <lineage>
        <taxon>Bacteria</taxon>
        <taxon>Pseudomonadati</taxon>
        <taxon>Pseudomonadota</taxon>
        <taxon>Alphaproteobacteria</taxon>
        <taxon>Hyphomicrobiales</taxon>
        <taxon>Xanthobacteraceae</taxon>
        <taxon>Xanthobacter</taxon>
    </lineage>
</organism>
<protein>
    <submittedName>
        <fullName evidence="1">Uncharacterized protein</fullName>
    </submittedName>
</protein>
<evidence type="ECO:0000313" key="3">
    <source>
        <dbReference type="Proteomes" id="UP001144397"/>
    </source>
</evidence>
<keyword evidence="4" id="KW-1185">Reference proteome</keyword>
<reference evidence="1" key="1">
    <citation type="submission" date="2022-12" db="EMBL/GenBank/DDBJ databases">
        <title>Reference genome sequencing for broad-spectrum identification of bacterial and archaeal isolates by mass spectrometry.</title>
        <authorList>
            <person name="Sekiguchi Y."/>
            <person name="Tourlousse D.M."/>
        </authorList>
    </citation>
    <scope>NUCLEOTIDE SEQUENCE</scope>
    <source>
        <strain evidence="1">301</strain>
    </source>
</reference>
<dbReference type="EMBL" id="JAVDPY010000004">
    <property type="protein sequence ID" value="MDR6334044.1"/>
    <property type="molecule type" value="Genomic_DNA"/>
</dbReference>
<comment type="caution">
    <text evidence="1">The sequence shown here is derived from an EMBL/GenBank/DDBJ whole genome shotgun (WGS) entry which is preliminary data.</text>
</comment>
<gene>
    <name evidence="2" type="ORF">GGQ86_002520</name>
    <name evidence="1" type="ORF">XFLAVUS301_24360</name>
</gene>